<dbReference type="RefSeq" id="WP_380754062.1">
    <property type="nucleotide sequence ID" value="NZ_JBHULT010000011.1"/>
</dbReference>
<evidence type="ECO:0000313" key="2">
    <source>
        <dbReference type="EMBL" id="MFD2518935.1"/>
    </source>
</evidence>
<feature type="transmembrane region" description="Helical" evidence="1">
    <location>
        <begin position="148"/>
        <end position="167"/>
    </location>
</feature>
<dbReference type="Pfam" id="PF19540">
    <property type="entry name" value="DUF6064"/>
    <property type="match status" value="1"/>
</dbReference>
<feature type="transmembrane region" description="Helical" evidence="1">
    <location>
        <begin position="173"/>
        <end position="191"/>
    </location>
</feature>
<accession>A0ABW5J1Y9</accession>
<name>A0ABW5J1Y9_9FLAO</name>
<evidence type="ECO:0000313" key="3">
    <source>
        <dbReference type="Proteomes" id="UP001597468"/>
    </source>
</evidence>
<sequence>MAVWPLQILLFLLGGFAVAMLCFRRKWSSRIINLVLALLWLWMGVVYHLLHFSRINPAAYFFGAFFILQGLIFLIPGVLKGKLKYEFNMHTRGILGMLLLFFALVVYPLLSYFFEHRFPYSPTFGLPCPTTIFTFGVLMFLQRRPSWFVYIIPFLWSLLGFSAALTLGIKEDLGLLVAGLLGTLFLIFGKFKKEGEELRKDDQLLY</sequence>
<dbReference type="EMBL" id="JBHULT010000011">
    <property type="protein sequence ID" value="MFD2518935.1"/>
    <property type="molecule type" value="Genomic_DNA"/>
</dbReference>
<comment type="caution">
    <text evidence="2">The sequence shown here is derived from an EMBL/GenBank/DDBJ whole genome shotgun (WGS) entry which is preliminary data.</text>
</comment>
<dbReference type="Proteomes" id="UP001597468">
    <property type="component" value="Unassembled WGS sequence"/>
</dbReference>
<dbReference type="InterPro" id="IPR045708">
    <property type="entry name" value="DUF6064"/>
</dbReference>
<gene>
    <name evidence="2" type="ORF">ACFSTG_13590</name>
</gene>
<keyword evidence="1" id="KW-0812">Transmembrane</keyword>
<feature type="transmembrane region" description="Helical" evidence="1">
    <location>
        <begin position="120"/>
        <end position="141"/>
    </location>
</feature>
<keyword evidence="3" id="KW-1185">Reference proteome</keyword>
<feature type="transmembrane region" description="Helical" evidence="1">
    <location>
        <begin position="58"/>
        <end position="79"/>
    </location>
</feature>
<proteinExistence type="predicted"/>
<keyword evidence="1" id="KW-1133">Transmembrane helix</keyword>
<evidence type="ECO:0000256" key="1">
    <source>
        <dbReference type="SAM" id="Phobius"/>
    </source>
</evidence>
<organism evidence="2 3">
    <name type="scientific">Salinimicrobium flavum</name>
    <dbReference type="NCBI Taxonomy" id="1737065"/>
    <lineage>
        <taxon>Bacteria</taxon>
        <taxon>Pseudomonadati</taxon>
        <taxon>Bacteroidota</taxon>
        <taxon>Flavobacteriia</taxon>
        <taxon>Flavobacteriales</taxon>
        <taxon>Flavobacteriaceae</taxon>
        <taxon>Salinimicrobium</taxon>
    </lineage>
</organism>
<feature type="transmembrane region" description="Helical" evidence="1">
    <location>
        <begin position="6"/>
        <end position="24"/>
    </location>
</feature>
<reference evidence="3" key="1">
    <citation type="journal article" date="2019" name="Int. J. Syst. Evol. Microbiol.">
        <title>The Global Catalogue of Microorganisms (GCM) 10K type strain sequencing project: providing services to taxonomists for standard genome sequencing and annotation.</title>
        <authorList>
            <consortium name="The Broad Institute Genomics Platform"/>
            <consortium name="The Broad Institute Genome Sequencing Center for Infectious Disease"/>
            <person name="Wu L."/>
            <person name="Ma J."/>
        </authorList>
    </citation>
    <scope>NUCLEOTIDE SEQUENCE [LARGE SCALE GENOMIC DNA]</scope>
    <source>
        <strain evidence="3">KCTC 42585</strain>
    </source>
</reference>
<protein>
    <submittedName>
        <fullName evidence="2">DUF6064 family protein</fullName>
    </submittedName>
</protein>
<feature type="transmembrane region" description="Helical" evidence="1">
    <location>
        <begin position="31"/>
        <end position="52"/>
    </location>
</feature>
<keyword evidence="1" id="KW-0472">Membrane</keyword>
<feature type="transmembrane region" description="Helical" evidence="1">
    <location>
        <begin position="91"/>
        <end position="114"/>
    </location>
</feature>